<keyword evidence="2 10" id="KW-0547">Nucleotide-binding</keyword>
<dbReference type="GO" id="GO:0003677">
    <property type="term" value="F:DNA binding"/>
    <property type="evidence" value="ECO:0007669"/>
    <property type="project" value="UniProtKB-UniRule"/>
</dbReference>
<dbReference type="GO" id="GO:0003678">
    <property type="term" value="F:DNA helicase activity"/>
    <property type="evidence" value="ECO:0007669"/>
    <property type="project" value="UniProtKB-UniRule"/>
</dbReference>
<sequence>MSQPALDLLLEPDADAPTPGAGSDAPPGLRVHSGPRADVLAGALAELLAEPMDDPFATEVVSVPTPGVERWLAQTLAERLGPAGDGVCAGVAFPGLDALLEEVVLEATGADDRTGDPWHPRRLVWSCLRTFETVAAEPWFAPVATHLRGAADTDELVGSGRRWSTARRLARLFASYAAERPAMVDAWRAGRDVGSDLAPVPDDLAWQPRLWRALAAEVGTPDPAQRLSRAVTALRERGPASTLPRRLSVFGPTRLSSRQLQLLEALAAHREVHLWLPFPLAPVTRSGPPGLRADDRSRGRHRLTDRLGRDQRELRQVLATVPTRHVDHPAPPAEPTTLLARLQADVLADAPPRPPVERAVWRPDDTSVQLHSSHGPDRQVEVLRDVLLGLLADDPTLEPRDVVVMCPDIDTYAPLIQACFGLAVHDADLTAHPGHRLRVRLADRSLRQVNPLLELLVAVLDLTVSRAPGTALADLAATPAVARRFRFRTDDHRRIAELLEQSGVRWGLDHLHRGQFGMSAFPQNTWAAGLARMLAGVAMSEDGQPVLGTVLPLDGVDSSEVELVGSLAELVSRVRRAVTAFSRPQPITGWVAASREALEALVAVGPDEQWQLGHAFAQLADLVADLDPERAPELSLADFRGLLDDDLRGRPTRGSFRTGALTMCTLAPMRAVPHRVVCLLGLDDGVFPRPGGVDGDDVLARAPLVGDRDPVSEDRQLLLDAVLAARETLVVVHGGTDPRTGARRPDAVPLRELLDAVDETVRPRQQDGPPVSERIRVRHPLQPFSPANFLPSAGGGPPLSFDPVALRGARASLGPREPAPELDLAALPEPTPPDVLELTELKRFFDHPGKEFLRSRVGLYPDEQEDGHGEEIPIELDGLQRWAVGNRVLAGALSGSDWARLKRAEQLRGAVPPGALGERLLESVRADVDAVLGAARVDVTEIPETVEGRLTLDVPVAGGSRQVGLSGAVTGVRGSYITALQFSKLRPRYQLRLWLDLLLLAAARPEVDWRARGVGPADRFNPPLELGPLPPERARTLLTRLVGIALDGRRRPAPLPVDPAAAYARARRGGLDDDGALGSRQWEGTLRLGFADEAWTRTIGSSRADLLAVDAEPAEREATGVRHRFGALALAVWEPLLAHREAR</sequence>
<dbReference type="HAMAP" id="MF_01486">
    <property type="entry name" value="RecC"/>
    <property type="match status" value="1"/>
</dbReference>
<dbReference type="GO" id="GO:0000724">
    <property type="term" value="P:double-strand break repair via homologous recombination"/>
    <property type="evidence" value="ECO:0007669"/>
    <property type="project" value="UniProtKB-UniRule"/>
</dbReference>
<accession>A0A367YYN4</accession>
<keyword evidence="8 10" id="KW-0238">DNA-binding</keyword>
<dbReference type="GO" id="GO:0005524">
    <property type="term" value="F:ATP binding"/>
    <property type="evidence" value="ECO:0007669"/>
    <property type="project" value="UniProtKB-UniRule"/>
</dbReference>
<evidence type="ECO:0000256" key="8">
    <source>
        <dbReference type="ARBA" id="ARBA00023125"/>
    </source>
</evidence>
<keyword evidence="3 10" id="KW-0227">DNA damage</keyword>
<keyword evidence="14" id="KW-1185">Reference proteome</keyword>
<dbReference type="Gene3D" id="3.40.50.300">
    <property type="entry name" value="P-loop containing nucleotide triphosphate hydrolases"/>
    <property type="match status" value="2"/>
</dbReference>
<comment type="similarity">
    <text evidence="10">Belongs to the RecC family.</text>
</comment>
<reference evidence="13 14" key="1">
    <citation type="submission" date="2018-07" db="EMBL/GenBank/DDBJ databases">
        <title>Desertimonas flava gen. nov. sp. nov.</title>
        <authorList>
            <person name="Liu S."/>
        </authorList>
    </citation>
    <scope>NUCLEOTIDE SEQUENCE [LARGE SCALE GENOMIC DNA]</scope>
    <source>
        <strain evidence="13 14">16Sb5-5</strain>
    </source>
</reference>
<dbReference type="GO" id="GO:0008854">
    <property type="term" value="F:exodeoxyribonuclease V activity"/>
    <property type="evidence" value="ECO:0007669"/>
    <property type="project" value="InterPro"/>
</dbReference>
<dbReference type="InterPro" id="IPR011335">
    <property type="entry name" value="Restrct_endonuc-II-like"/>
</dbReference>
<keyword evidence="1 10" id="KW-0540">Nuclease</keyword>
<dbReference type="InterPro" id="IPR013986">
    <property type="entry name" value="DExx_box_DNA_helicase_dom_sf"/>
</dbReference>
<dbReference type="EMBL" id="QOUI01000001">
    <property type="protein sequence ID" value="RCK70954.1"/>
    <property type="molecule type" value="Genomic_DNA"/>
</dbReference>
<keyword evidence="6 10" id="KW-0269">Exonuclease</keyword>
<evidence type="ECO:0000256" key="5">
    <source>
        <dbReference type="ARBA" id="ARBA00022806"/>
    </source>
</evidence>
<dbReference type="InterPro" id="IPR027417">
    <property type="entry name" value="P-loop_NTPase"/>
</dbReference>
<dbReference type="Gene3D" id="1.10.10.990">
    <property type="match status" value="1"/>
</dbReference>
<dbReference type="Gene3D" id="3.40.50.10930">
    <property type="match status" value="1"/>
</dbReference>
<keyword evidence="5 10" id="KW-0347">Helicase</keyword>
<dbReference type="SUPFAM" id="SSF52540">
    <property type="entry name" value="P-loop containing nucleoside triphosphate hydrolases"/>
    <property type="match status" value="2"/>
</dbReference>
<dbReference type="PANTHER" id="PTHR30591">
    <property type="entry name" value="RECBCD ENZYME SUBUNIT RECC"/>
    <property type="match status" value="1"/>
</dbReference>
<dbReference type="InterPro" id="IPR041500">
    <property type="entry name" value="RecC_C"/>
</dbReference>
<comment type="caution">
    <text evidence="13">The sequence shown here is derived from an EMBL/GenBank/DDBJ whole genome shotgun (WGS) entry which is preliminary data.</text>
</comment>
<evidence type="ECO:0000313" key="13">
    <source>
        <dbReference type="EMBL" id="RCK70954.1"/>
    </source>
</evidence>
<keyword evidence="4 10" id="KW-0378">Hydrolase</keyword>
<evidence type="ECO:0000256" key="10">
    <source>
        <dbReference type="HAMAP-Rule" id="MF_01486"/>
    </source>
</evidence>
<evidence type="ECO:0000256" key="6">
    <source>
        <dbReference type="ARBA" id="ARBA00022839"/>
    </source>
</evidence>
<evidence type="ECO:0000256" key="2">
    <source>
        <dbReference type="ARBA" id="ARBA00022741"/>
    </source>
</evidence>
<comment type="function">
    <text evidence="10">A helicase/nuclease that prepares dsDNA breaks (DSB) for recombinational DNA repair. Binds to DSBs and unwinds DNA via a highly rapid and processive ATP-dependent bidirectional helicase activity. Unwinds dsDNA until it encounters a Chi (crossover hotspot instigator) sequence from the 3' direction. Cuts ssDNA a few nucleotides 3' to the Chi site. The properties and activities of the enzyme are changed at Chi. The Chi-altered holoenzyme produces a long 3'-ssDNA overhang and facilitates RecA-binding to the ssDNA for homologous DNA recombination and repair. Holoenzyme degrades any linearized DNA that is unable to undergo homologous recombination. In the holoenzyme this subunit recognizes the wild-type Chi sequence, and when added to isolated RecB increases its ATP-dependent helicase processivity.</text>
</comment>
<protein>
    <recommendedName>
        <fullName evidence="10">RecBCD enzyme subunit RecC</fullName>
    </recommendedName>
    <alternativeName>
        <fullName evidence="10">Exonuclease V subunit RecC</fullName>
        <shortName evidence="10">ExoV subunit RecC</shortName>
    </alternativeName>
    <alternativeName>
        <fullName evidence="10">Helicase/nuclease RecBCD subunit RecC</fullName>
    </alternativeName>
</protein>
<evidence type="ECO:0000259" key="12">
    <source>
        <dbReference type="Pfam" id="PF17946"/>
    </source>
</evidence>
<dbReference type="Pfam" id="PF04257">
    <property type="entry name" value="Exonuc_V_gamma"/>
    <property type="match status" value="1"/>
</dbReference>
<dbReference type="PANTHER" id="PTHR30591:SF1">
    <property type="entry name" value="RECBCD ENZYME SUBUNIT RECC"/>
    <property type="match status" value="1"/>
</dbReference>
<evidence type="ECO:0000256" key="7">
    <source>
        <dbReference type="ARBA" id="ARBA00022840"/>
    </source>
</evidence>
<dbReference type="Proteomes" id="UP000252770">
    <property type="component" value="Unassembled WGS sequence"/>
</dbReference>
<feature type="region of interest" description="Disordered" evidence="11">
    <location>
        <begin position="1"/>
        <end position="33"/>
    </location>
</feature>
<evidence type="ECO:0000256" key="9">
    <source>
        <dbReference type="ARBA" id="ARBA00023204"/>
    </source>
</evidence>
<dbReference type="GO" id="GO:0009338">
    <property type="term" value="C:exodeoxyribonuclease V complex"/>
    <property type="evidence" value="ECO:0007669"/>
    <property type="project" value="InterPro"/>
</dbReference>
<feature type="domain" description="RecC C-terminal" evidence="12">
    <location>
        <begin position="834"/>
        <end position="1067"/>
    </location>
</feature>
<comment type="subunit">
    <text evidence="10">Heterotrimer of RecB, RecC and RecD. All subunits contribute to DNA-binding.</text>
</comment>
<dbReference type="NCBIfam" id="TIGR01450">
    <property type="entry name" value="recC"/>
    <property type="match status" value="1"/>
</dbReference>
<comment type="miscellaneous">
    <text evidence="10">In the RecBCD complex, RecB has a slow 3'-5' helicase, an exonuclease activity and loads RecA onto ssDNA, RecD has a fast 5'-3' helicase activity, while RecC stimulates the ATPase and processivity of the RecB helicase and contributes to recognition of the Chi site.</text>
</comment>
<keyword evidence="7 10" id="KW-0067">ATP-binding</keyword>
<organism evidence="13 14">
    <name type="scientific">Desertihabitans brevis</name>
    <dbReference type="NCBI Taxonomy" id="2268447"/>
    <lineage>
        <taxon>Bacteria</taxon>
        <taxon>Bacillati</taxon>
        <taxon>Actinomycetota</taxon>
        <taxon>Actinomycetes</taxon>
        <taxon>Propionibacteriales</taxon>
        <taxon>Propionibacteriaceae</taxon>
        <taxon>Desertihabitans</taxon>
    </lineage>
</organism>
<dbReference type="SUPFAM" id="SSF52980">
    <property type="entry name" value="Restriction endonuclease-like"/>
    <property type="match status" value="1"/>
</dbReference>
<dbReference type="InterPro" id="IPR006697">
    <property type="entry name" value="RecC"/>
</dbReference>
<dbReference type="Pfam" id="PF17946">
    <property type="entry name" value="RecC_C"/>
    <property type="match status" value="1"/>
</dbReference>
<gene>
    <name evidence="10 13" type="primary">recC</name>
    <name evidence="13" type="ORF">DT076_00210</name>
</gene>
<dbReference type="PIRSF" id="PIRSF000980">
    <property type="entry name" value="RecC"/>
    <property type="match status" value="1"/>
</dbReference>
<evidence type="ECO:0000313" key="14">
    <source>
        <dbReference type="Proteomes" id="UP000252770"/>
    </source>
</evidence>
<dbReference type="AlphaFoldDB" id="A0A367YYN4"/>
<name>A0A367YYN4_9ACTN</name>
<dbReference type="Gene3D" id="1.10.10.160">
    <property type="match status" value="1"/>
</dbReference>
<keyword evidence="9 10" id="KW-0234">DNA repair</keyword>
<evidence type="ECO:0000256" key="11">
    <source>
        <dbReference type="SAM" id="MobiDB-lite"/>
    </source>
</evidence>
<proteinExistence type="inferred from homology"/>
<feature type="compositionally biased region" description="Low complexity" evidence="11">
    <location>
        <begin position="1"/>
        <end position="17"/>
    </location>
</feature>
<evidence type="ECO:0000256" key="3">
    <source>
        <dbReference type="ARBA" id="ARBA00022763"/>
    </source>
</evidence>
<evidence type="ECO:0000256" key="1">
    <source>
        <dbReference type="ARBA" id="ARBA00022722"/>
    </source>
</evidence>
<dbReference type="RefSeq" id="WP_114124657.1">
    <property type="nucleotide sequence ID" value="NZ_QOUI01000001.1"/>
</dbReference>
<evidence type="ECO:0000256" key="4">
    <source>
        <dbReference type="ARBA" id="ARBA00022801"/>
    </source>
</evidence>